<proteinExistence type="predicted"/>
<gene>
    <name evidence="1" type="ORF">MSIBF_A1440001</name>
</gene>
<dbReference type="AlphaFoldDB" id="A0A098E8W2"/>
<protein>
    <recommendedName>
        <fullName evidence="2">Transposase</fullName>
    </recommendedName>
</protein>
<evidence type="ECO:0000313" key="1">
    <source>
        <dbReference type="EMBL" id="CEG11420.1"/>
    </source>
</evidence>
<reference evidence="1" key="1">
    <citation type="submission" date="2014-09" db="EMBL/GenBank/DDBJ databases">
        <authorList>
            <person name="Probst J Alexander"/>
        </authorList>
    </citation>
    <scope>NUCLEOTIDE SEQUENCE</scope>
</reference>
<name>A0A098E8W2_9ZZZZ</name>
<accession>A0A098E8W2</accession>
<dbReference type="EMBL" id="CCXY01000051">
    <property type="protein sequence ID" value="CEG11420.1"/>
    <property type="molecule type" value="Genomic_DNA"/>
</dbReference>
<evidence type="ECO:0008006" key="2">
    <source>
        <dbReference type="Google" id="ProtNLM"/>
    </source>
</evidence>
<sequence length="536" mass="61769">MKKIVSDNKRHGFDVMCFVGQKKFLENKRRDEILNELKSMHVDTSTGTISNLCEEFLIYMKCAHESNLDKITDMIKKEGGYVIGMDATQDGNSDILFTARDCLQGIVLCAEKMPSEASEYIKPVMEGLKEKLGNPLAIIVDMHRGEGKVCLDVFPGVPVIECNYHFLDDVGNYILSAEYTELRNALTSGMKIKSAITRTLKELQHMVIKNEYDVDQIFHAFKKKQNSEYINPDEFNISVSYLIVSWILSYRKDSNGDRFPFSLPYLDLYKRCREMYREIEKYVLFCKNTNQECEHLERLKNIVGKLFSGNKHAKRAKESARKLTVINRRFDEMRRILKMHDVGDIPRDRLTIKSDEEIGEIKKNLMQFKTKLKSKVKSGKSCDANACKIILKYLNRHEDKLFLPSKMVTVDGNEKIIRFPRTNGDEEQGFGKIKSDAIKRTGKKDVGYVLNLYGPYIAIAQNLRNEEYVKNIYGSLKDIPTVFSEVPKKEFENWKKNFYGTKAGYGPTKKMEWDDVKDIKEGLNAVIQKSNGVLTL</sequence>
<organism evidence="1">
    <name type="scientific">groundwater metagenome</name>
    <dbReference type="NCBI Taxonomy" id="717931"/>
    <lineage>
        <taxon>unclassified sequences</taxon>
        <taxon>metagenomes</taxon>
        <taxon>ecological metagenomes</taxon>
    </lineage>
</organism>